<evidence type="ECO:0000313" key="2">
    <source>
        <dbReference type="EMBL" id="JAC80396.1"/>
    </source>
</evidence>
<organism evidence="2">
    <name type="scientific">Tetraselmis sp. GSL018</name>
    <dbReference type="NCBI Taxonomy" id="582737"/>
    <lineage>
        <taxon>Eukaryota</taxon>
        <taxon>Viridiplantae</taxon>
        <taxon>Chlorophyta</taxon>
        <taxon>core chlorophytes</taxon>
        <taxon>Chlorodendrophyceae</taxon>
        <taxon>Chlorodendrales</taxon>
        <taxon>Chlorodendraceae</taxon>
        <taxon>Tetraselmis</taxon>
    </lineage>
</organism>
<dbReference type="AlphaFoldDB" id="A0A061SCA3"/>
<accession>A0A061SCA3</accession>
<dbReference type="EMBL" id="GBEZ01004851">
    <property type="protein sequence ID" value="JAC80396.1"/>
    <property type="molecule type" value="Transcribed_RNA"/>
</dbReference>
<sequence>MLKLRSNLLPRGPRVVRLTRLPKYSRTTVKAAAERSQSQNEKLPANSKRRRKGLKEKNSLPHENNSPVVLSLADLAYGQPPWELSKEALLVDIGLERFLGSTVPCAKDGRSLHVALRVEPVGEGFYLRGRASATVGVSCSVCSVCCDFDVDTPFEAWLSRTERRDDDLAADEVPWPLHE</sequence>
<feature type="non-terminal residue" evidence="2">
    <location>
        <position position="179"/>
    </location>
</feature>
<feature type="region of interest" description="Disordered" evidence="1">
    <location>
        <begin position="27"/>
        <end position="62"/>
    </location>
</feature>
<proteinExistence type="predicted"/>
<protein>
    <submittedName>
        <fullName evidence="2">Uncharacterized protein</fullName>
    </submittedName>
</protein>
<gene>
    <name evidence="2" type="ORF">TSPGSL018_10361</name>
</gene>
<reference evidence="2" key="1">
    <citation type="submission" date="2014-05" db="EMBL/GenBank/DDBJ databases">
        <title>The transcriptome of the halophilic microalga Tetraselmis sp. GSL018 isolated from the Great Salt Lake, Utah.</title>
        <authorList>
            <person name="Jinkerson R.E."/>
            <person name="D'Adamo S."/>
            <person name="Posewitz M.C."/>
        </authorList>
    </citation>
    <scope>NUCLEOTIDE SEQUENCE</scope>
    <source>
        <strain evidence="2">GSL018</strain>
    </source>
</reference>
<name>A0A061SCA3_9CHLO</name>
<evidence type="ECO:0000256" key="1">
    <source>
        <dbReference type="SAM" id="MobiDB-lite"/>
    </source>
</evidence>